<feature type="compositionally biased region" description="Low complexity" evidence="4">
    <location>
        <begin position="60"/>
        <end position="69"/>
    </location>
</feature>
<evidence type="ECO:0000256" key="1">
    <source>
        <dbReference type="ARBA" id="ARBA00023125"/>
    </source>
</evidence>
<feature type="DNA-binding region" description="HMG box" evidence="3">
    <location>
        <begin position="71"/>
        <end position="141"/>
    </location>
</feature>
<dbReference type="AlphaFoldDB" id="A0A5C5FWV6"/>
<comment type="caution">
    <text evidence="6">The sequence shown here is derived from an EMBL/GenBank/DDBJ whole genome shotgun (WGS) entry which is preliminary data.</text>
</comment>
<keyword evidence="3" id="KW-0539">Nucleus</keyword>
<dbReference type="SMART" id="SM00398">
    <property type="entry name" value="HMG"/>
    <property type="match status" value="1"/>
</dbReference>
<dbReference type="EMBL" id="SOZI01000045">
    <property type="protein sequence ID" value="TNY21373.1"/>
    <property type="molecule type" value="Genomic_DNA"/>
</dbReference>
<dbReference type="SUPFAM" id="SSF47095">
    <property type="entry name" value="HMG-box"/>
    <property type="match status" value="1"/>
</dbReference>
<name>A0A5C5FWV6_9BASI</name>
<feature type="region of interest" description="Disordered" evidence="4">
    <location>
        <begin position="1"/>
        <end position="70"/>
    </location>
</feature>
<evidence type="ECO:0000313" key="6">
    <source>
        <dbReference type="EMBL" id="TNY21373.1"/>
    </source>
</evidence>
<accession>A0A5C5FWV6</accession>
<dbReference type="GO" id="GO:0000978">
    <property type="term" value="F:RNA polymerase II cis-regulatory region sequence-specific DNA binding"/>
    <property type="evidence" value="ECO:0007669"/>
    <property type="project" value="TreeGrafter"/>
</dbReference>
<feature type="compositionally biased region" description="Basic residues" evidence="4">
    <location>
        <begin position="149"/>
        <end position="158"/>
    </location>
</feature>
<proteinExistence type="predicted"/>
<evidence type="ECO:0000256" key="2">
    <source>
        <dbReference type="ARBA" id="ARBA00023163"/>
    </source>
</evidence>
<feature type="compositionally biased region" description="Low complexity" evidence="4">
    <location>
        <begin position="285"/>
        <end position="298"/>
    </location>
</feature>
<keyword evidence="7" id="KW-1185">Reference proteome</keyword>
<dbReference type="InterPro" id="IPR036910">
    <property type="entry name" value="HMG_box_dom_sf"/>
</dbReference>
<reference evidence="6 7" key="1">
    <citation type="submission" date="2019-03" db="EMBL/GenBank/DDBJ databases">
        <title>Rhodosporidium diobovatum UCD-FST 08-225 genome sequencing, assembly, and annotation.</title>
        <authorList>
            <person name="Fakankun I.U."/>
            <person name="Fristensky B."/>
            <person name="Levin D.B."/>
        </authorList>
    </citation>
    <scope>NUCLEOTIDE SEQUENCE [LARGE SCALE GENOMIC DNA]</scope>
    <source>
        <strain evidence="6 7">UCD-FST 08-225</strain>
    </source>
</reference>
<dbReference type="PANTHER" id="PTHR10270:SF161">
    <property type="entry name" value="SEX-DETERMINING REGION Y PROTEIN"/>
    <property type="match status" value="1"/>
</dbReference>
<dbReference type="CDD" id="cd01389">
    <property type="entry name" value="HMG-box_ROX1-like"/>
    <property type="match status" value="1"/>
</dbReference>
<feature type="region of interest" description="Disordered" evidence="4">
    <location>
        <begin position="149"/>
        <end position="209"/>
    </location>
</feature>
<gene>
    <name evidence="6" type="ORF">DMC30DRAFT_204507</name>
</gene>
<dbReference type="PROSITE" id="PS50118">
    <property type="entry name" value="HMG_BOX_2"/>
    <property type="match status" value="1"/>
</dbReference>
<feature type="compositionally biased region" description="Polar residues" evidence="4">
    <location>
        <begin position="15"/>
        <end position="25"/>
    </location>
</feature>
<keyword evidence="1 3" id="KW-0238">DNA-binding</keyword>
<feature type="domain" description="HMG box" evidence="5">
    <location>
        <begin position="71"/>
        <end position="141"/>
    </location>
</feature>
<dbReference type="GO" id="GO:0030154">
    <property type="term" value="P:cell differentiation"/>
    <property type="evidence" value="ECO:0007669"/>
    <property type="project" value="TreeGrafter"/>
</dbReference>
<dbReference type="InterPro" id="IPR009071">
    <property type="entry name" value="HMG_box_dom"/>
</dbReference>
<dbReference type="Proteomes" id="UP000311382">
    <property type="component" value="Unassembled WGS sequence"/>
</dbReference>
<dbReference type="InterPro" id="IPR050140">
    <property type="entry name" value="SRY-related_HMG-box_TF-like"/>
</dbReference>
<protein>
    <recommendedName>
        <fullName evidence="5">HMG box domain-containing protein</fullName>
    </recommendedName>
</protein>
<dbReference type="OrthoDB" id="2523316at2759"/>
<dbReference type="GO" id="GO:0001228">
    <property type="term" value="F:DNA-binding transcription activator activity, RNA polymerase II-specific"/>
    <property type="evidence" value="ECO:0007669"/>
    <property type="project" value="TreeGrafter"/>
</dbReference>
<keyword evidence="2" id="KW-0804">Transcription</keyword>
<feature type="region of interest" description="Disordered" evidence="4">
    <location>
        <begin position="231"/>
        <end position="298"/>
    </location>
</feature>
<evidence type="ECO:0000256" key="3">
    <source>
        <dbReference type="PROSITE-ProRule" id="PRU00267"/>
    </source>
</evidence>
<dbReference type="STRING" id="5288.A0A5C5FWV6"/>
<evidence type="ECO:0000259" key="5">
    <source>
        <dbReference type="PROSITE" id="PS50118"/>
    </source>
</evidence>
<evidence type="ECO:0000256" key="4">
    <source>
        <dbReference type="SAM" id="MobiDB-lite"/>
    </source>
</evidence>
<dbReference type="Pfam" id="PF00505">
    <property type="entry name" value="HMG_box"/>
    <property type="match status" value="1"/>
</dbReference>
<dbReference type="PANTHER" id="PTHR10270">
    <property type="entry name" value="SOX TRANSCRIPTION FACTOR"/>
    <property type="match status" value="1"/>
</dbReference>
<organism evidence="6 7">
    <name type="scientific">Rhodotorula diobovata</name>
    <dbReference type="NCBI Taxonomy" id="5288"/>
    <lineage>
        <taxon>Eukaryota</taxon>
        <taxon>Fungi</taxon>
        <taxon>Dikarya</taxon>
        <taxon>Basidiomycota</taxon>
        <taxon>Pucciniomycotina</taxon>
        <taxon>Microbotryomycetes</taxon>
        <taxon>Sporidiobolales</taxon>
        <taxon>Sporidiobolaceae</taxon>
        <taxon>Rhodotorula</taxon>
    </lineage>
</organism>
<sequence length="339" mass="35605">MRPDGRPSRGVLPATETTAVGTSASAVPARTVTPPDPSQVAKAGPVEPPSSTITSRSDGAEAGPAAKAIKPPRPANAWILYRTARAQELKASHEYAALPQAAISKIVGQQWRDESLEVRRYWEFEAERAKALHKEKYPDYVYRPVRRACKKQPRRRKAASPAPSTSPPVLAPNELPSVLQPVPTIASPPVDTETEVELSRPPGTSWPSVEVMPHFQLDDFSTASPCGLTAGVPSAASDHGSGPATAEPALPRPGAAAPWTEADAADLERGAAAAWSDQGLNQPLAAPSSSSTSSEGASAFEAAFYPSPPASTTLDGFDNAWLQAVFSSSASAPEAPYPY</sequence>
<dbReference type="GO" id="GO:0005634">
    <property type="term" value="C:nucleus"/>
    <property type="evidence" value="ECO:0007669"/>
    <property type="project" value="UniProtKB-UniRule"/>
</dbReference>
<evidence type="ECO:0000313" key="7">
    <source>
        <dbReference type="Proteomes" id="UP000311382"/>
    </source>
</evidence>
<dbReference type="Gene3D" id="1.10.30.10">
    <property type="entry name" value="High mobility group box domain"/>
    <property type="match status" value="1"/>
</dbReference>